<keyword evidence="1" id="KW-0175">Coiled coil</keyword>
<evidence type="ECO:0000256" key="1">
    <source>
        <dbReference type="SAM" id="Coils"/>
    </source>
</evidence>
<feature type="signal peptide" evidence="2">
    <location>
        <begin position="1"/>
        <end position="21"/>
    </location>
</feature>
<dbReference type="AlphaFoldDB" id="A0AA38ING4"/>
<keyword evidence="2" id="KW-0732">Signal</keyword>
<gene>
    <name evidence="3" type="ORF">Zmor_010208</name>
</gene>
<sequence length="476" mass="55153">MTRCIVFVLLLLSHLNEQNEATTWISFDDYLGIKNNKQSDPESPDTANIVQVPCNEGYARIGTKCRKKFVGCGKSIFKADPELHEIINQDTCPTSQKRIIIKRLQQPTSQKRIIIERLQQIKSSKGRLILSQKRIIIERLQQIKSSKGRLILSQKRIIIERLQQPTSQKRIIIERLQQIKSLKGRLILSQKRIIIERLQQIKSSKGQILPFSILLNQTSSEMTELTKLKNQRKIIKAAITRIQNNVKDDDSVPELDARLLDLKERLKDYNNIQNQIESLQIIDAEHNESYWESENDKERTSVENQYYKTLGKIKGIIIENSPATSNPSLTPNSTTINIRNDGNKLEANEHSDEYKTNHLECEKHSVENTTRMSSEQFVVKLPVKDLHLGESRPRAVKQFLNLENRPDKDHKLKSGDKEFMLEYRGLNYTELVPFNTLEFPNSYCLPHQNSSQVAYHQEVNTQNFVFISIIMLRVKT</sequence>
<comment type="caution">
    <text evidence="3">The sequence shown here is derived from an EMBL/GenBank/DDBJ whole genome shotgun (WGS) entry which is preliminary data.</text>
</comment>
<proteinExistence type="predicted"/>
<evidence type="ECO:0000256" key="2">
    <source>
        <dbReference type="SAM" id="SignalP"/>
    </source>
</evidence>
<protein>
    <submittedName>
        <fullName evidence="3">Uncharacterized protein</fullName>
    </submittedName>
</protein>
<keyword evidence="4" id="KW-1185">Reference proteome</keyword>
<reference evidence="3" key="1">
    <citation type="journal article" date="2023" name="G3 (Bethesda)">
        <title>Whole genome assemblies of Zophobas morio and Tenebrio molitor.</title>
        <authorList>
            <person name="Kaur S."/>
            <person name="Stinson S.A."/>
            <person name="diCenzo G.C."/>
        </authorList>
    </citation>
    <scope>NUCLEOTIDE SEQUENCE</scope>
    <source>
        <strain evidence="3">QUZm001</strain>
    </source>
</reference>
<dbReference type="Proteomes" id="UP001168821">
    <property type="component" value="Unassembled WGS sequence"/>
</dbReference>
<evidence type="ECO:0000313" key="4">
    <source>
        <dbReference type="Proteomes" id="UP001168821"/>
    </source>
</evidence>
<feature type="chain" id="PRO_5041216561" evidence="2">
    <location>
        <begin position="22"/>
        <end position="476"/>
    </location>
</feature>
<dbReference type="EMBL" id="JALNTZ010000003">
    <property type="protein sequence ID" value="KAJ3658473.1"/>
    <property type="molecule type" value="Genomic_DNA"/>
</dbReference>
<organism evidence="3 4">
    <name type="scientific">Zophobas morio</name>
    <dbReference type="NCBI Taxonomy" id="2755281"/>
    <lineage>
        <taxon>Eukaryota</taxon>
        <taxon>Metazoa</taxon>
        <taxon>Ecdysozoa</taxon>
        <taxon>Arthropoda</taxon>
        <taxon>Hexapoda</taxon>
        <taxon>Insecta</taxon>
        <taxon>Pterygota</taxon>
        <taxon>Neoptera</taxon>
        <taxon>Endopterygota</taxon>
        <taxon>Coleoptera</taxon>
        <taxon>Polyphaga</taxon>
        <taxon>Cucujiformia</taxon>
        <taxon>Tenebrionidae</taxon>
        <taxon>Zophobas</taxon>
    </lineage>
</organism>
<feature type="coiled-coil region" evidence="1">
    <location>
        <begin position="225"/>
        <end position="272"/>
    </location>
</feature>
<accession>A0AA38ING4</accession>
<evidence type="ECO:0000313" key="3">
    <source>
        <dbReference type="EMBL" id="KAJ3658473.1"/>
    </source>
</evidence>
<name>A0AA38ING4_9CUCU</name>